<proteinExistence type="predicted"/>
<dbReference type="Proteomes" id="UP001291623">
    <property type="component" value="Unassembled WGS sequence"/>
</dbReference>
<comment type="caution">
    <text evidence="1">The sequence shown here is derived from an EMBL/GenBank/DDBJ whole genome shotgun (WGS) entry which is preliminary data.</text>
</comment>
<evidence type="ECO:0000313" key="1">
    <source>
        <dbReference type="EMBL" id="KAK4356243.1"/>
    </source>
</evidence>
<evidence type="ECO:0000313" key="2">
    <source>
        <dbReference type="Proteomes" id="UP001291623"/>
    </source>
</evidence>
<protein>
    <submittedName>
        <fullName evidence="1">Uncharacterized protein</fullName>
    </submittedName>
</protein>
<dbReference type="AlphaFoldDB" id="A0AAE1V4M6"/>
<sequence>MSISLEALAMVGADYLKNGMSLEEFEKYEAQVPPYLLADEDDDEIFFSRKMNISIKDSYEYSFCSQEIHRCENDEGEHKKPLLRNFSEFLKKE</sequence>
<accession>A0AAE1V4M6</accession>
<reference evidence="1" key="1">
    <citation type="submission" date="2023-12" db="EMBL/GenBank/DDBJ databases">
        <title>Genome assembly of Anisodus tanguticus.</title>
        <authorList>
            <person name="Wang Y.-J."/>
        </authorList>
    </citation>
    <scope>NUCLEOTIDE SEQUENCE</scope>
    <source>
        <strain evidence="1">KB-2021</strain>
        <tissue evidence="1">Leaf</tissue>
    </source>
</reference>
<name>A0AAE1V4M6_9SOLA</name>
<gene>
    <name evidence="1" type="ORF">RND71_025214</name>
</gene>
<organism evidence="1 2">
    <name type="scientific">Anisodus tanguticus</name>
    <dbReference type="NCBI Taxonomy" id="243964"/>
    <lineage>
        <taxon>Eukaryota</taxon>
        <taxon>Viridiplantae</taxon>
        <taxon>Streptophyta</taxon>
        <taxon>Embryophyta</taxon>
        <taxon>Tracheophyta</taxon>
        <taxon>Spermatophyta</taxon>
        <taxon>Magnoliopsida</taxon>
        <taxon>eudicotyledons</taxon>
        <taxon>Gunneridae</taxon>
        <taxon>Pentapetalae</taxon>
        <taxon>asterids</taxon>
        <taxon>lamiids</taxon>
        <taxon>Solanales</taxon>
        <taxon>Solanaceae</taxon>
        <taxon>Solanoideae</taxon>
        <taxon>Hyoscyameae</taxon>
        <taxon>Anisodus</taxon>
    </lineage>
</organism>
<dbReference type="EMBL" id="JAVYJV010000013">
    <property type="protein sequence ID" value="KAK4356243.1"/>
    <property type="molecule type" value="Genomic_DNA"/>
</dbReference>
<keyword evidence="2" id="KW-1185">Reference proteome</keyword>